<protein>
    <submittedName>
        <fullName evidence="1">Uncharacterized protein</fullName>
    </submittedName>
</protein>
<accession>A0ACB7PPB2</accession>
<evidence type="ECO:0000313" key="1">
    <source>
        <dbReference type="EMBL" id="KAH6650180.1"/>
    </source>
</evidence>
<dbReference type="EMBL" id="JAGIZQ010000001">
    <property type="protein sequence ID" value="KAH6650180.1"/>
    <property type="molecule type" value="Genomic_DNA"/>
</dbReference>
<keyword evidence="2" id="KW-1185">Reference proteome</keyword>
<gene>
    <name evidence="1" type="ORF">F5144DRAFT_608191</name>
</gene>
<evidence type="ECO:0000313" key="2">
    <source>
        <dbReference type="Proteomes" id="UP000724584"/>
    </source>
</evidence>
<organism evidence="1 2">
    <name type="scientific">Chaetomium tenue</name>
    <dbReference type="NCBI Taxonomy" id="1854479"/>
    <lineage>
        <taxon>Eukaryota</taxon>
        <taxon>Fungi</taxon>
        <taxon>Dikarya</taxon>
        <taxon>Ascomycota</taxon>
        <taxon>Pezizomycotina</taxon>
        <taxon>Sordariomycetes</taxon>
        <taxon>Sordariomycetidae</taxon>
        <taxon>Sordariales</taxon>
        <taxon>Chaetomiaceae</taxon>
        <taxon>Chaetomium</taxon>
    </lineage>
</organism>
<proteinExistence type="predicted"/>
<reference evidence="1 2" key="1">
    <citation type="journal article" date="2021" name="Nat. Commun.">
        <title>Genetic determinants of endophytism in the Arabidopsis root mycobiome.</title>
        <authorList>
            <person name="Mesny F."/>
            <person name="Miyauchi S."/>
            <person name="Thiergart T."/>
            <person name="Pickel B."/>
            <person name="Atanasova L."/>
            <person name="Karlsson M."/>
            <person name="Huettel B."/>
            <person name="Barry K.W."/>
            <person name="Haridas S."/>
            <person name="Chen C."/>
            <person name="Bauer D."/>
            <person name="Andreopoulos W."/>
            <person name="Pangilinan J."/>
            <person name="LaButti K."/>
            <person name="Riley R."/>
            <person name="Lipzen A."/>
            <person name="Clum A."/>
            <person name="Drula E."/>
            <person name="Henrissat B."/>
            <person name="Kohler A."/>
            <person name="Grigoriev I.V."/>
            <person name="Martin F.M."/>
            <person name="Hacquard S."/>
        </authorList>
    </citation>
    <scope>NUCLEOTIDE SEQUENCE [LARGE SCALE GENOMIC DNA]</scope>
    <source>
        <strain evidence="1 2">MPI-SDFR-AT-0079</strain>
    </source>
</reference>
<name>A0ACB7PPB2_9PEZI</name>
<dbReference type="Proteomes" id="UP000724584">
    <property type="component" value="Unassembled WGS sequence"/>
</dbReference>
<comment type="caution">
    <text evidence="1">The sequence shown here is derived from an EMBL/GenBank/DDBJ whole genome shotgun (WGS) entry which is preliminary data.</text>
</comment>
<sequence>MMVLPYHLIKVCGSTVFAAQGGDIHSFNLALEYVSSWKHPVPQVNESNGPPAEAQESPAQEEPPTKRRKVEPGQEQSPKGRRAKSTNGQPKNKKQLPGNERPFIQGLYATTDGRHVVAVTGSDKTIWVFEHDGVGNLKQLSQRAMPKRPCSLALTRDNLTILSADKFGDVYALPLLPSPTPPTTTSVTPGATTPSAPSPPASGPDESRSASATPSAATPNIFKPQATALTVHTKRNLKALENQKISLGRRALEEQLNRPQFELTLLLGHVSMLTAIAVATTTVPNDDDQGQGGERVREYILTADRDEHIRVSRGMPQAHVIERFCLGHEDFVSRLCVAPGGRAGVLISGGGDDDLFMWDWAEGRLLGRAGVLEHVNGVVGGGGGEGEEAGVGKVAVTRVFACGWEGGVGVFVVVERIPAIFRYELLEDNTLQHRETIPTAGNPLDIEALEAPGATPRLLVAVYPSSPAEGSSNPSSFIALDKDETGWRQTDVKNLPAGGDIDISDTELQKMLYSTETLRKLSDFD</sequence>